<evidence type="ECO:0000256" key="7">
    <source>
        <dbReference type="ARBA" id="ARBA00023136"/>
    </source>
</evidence>
<feature type="transmembrane region" description="Helical" evidence="8">
    <location>
        <begin position="148"/>
        <end position="168"/>
    </location>
</feature>
<evidence type="ECO:0000256" key="1">
    <source>
        <dbReference type="ARBA" id="ARBA00004651"/>
    </source>
</evidence>
<feature type="transmembrane region" description="Helical" evidence="8">
    <location>
        <begin position="221"/>
        <end position="241"/>
    </location>
</feature>
<keyword evidence="4" id="KW-1003">Cell membrane</keyword>
<evidence type="ECO:0000256" key="4">
    <source>
        <dbReference type="ARBA" id="ARBA00022475"/>
    </source>
</evidence>
<reference evidence="9 10" key="2">
    <citation type="journal article" date="2017" name="Genome Announc.">
        <title>Draft genome sequence of Aquitalea magnusonii strain H3, a plant growth-promoting bacterium of duckweed Lemna minor.</title>
        <authorList>
            <person name="Ishizawa H."/>
            <person name="Kuroda M."/>
            <person name="Ike M."/>
        </authorList>
    </citation>
    <scope>NUCLEOTIDE SEQUENCE [LARGE SCALE GENOMIC DNA]</scope>
    <source>
        <strain evidence="9 10">H3</strain>
    </source>
</reference>
<dbReference type="Proteomes" id="UP000198290">
    <property type="component" value="Chromosome"/>
</dbReference>
<comment type="subcellular location">
    <subcellularLocation>
        <location evidence="1">Cell membrane</location>
        <topology evidence="1">Multi-pass membrane protein</topology>
    </subcellularLocation>
</comment>
<keyword evidence="6 8" id="KW-1133">Transmembrane helix</keyword>
<sequence length="363" mass="39056">MNSNVCVSLETSQAPERAIHKRYQASIRKKILVFVVLAVLLLVCAVADIAIGSGTLDISQVCNGLIHPSQVSPAIQVVLWEIRMPITLTAVVAGLGLAISGSLMQTALANQLAEPFTLGISAAAGFGAAIAIVFQTSIIGLIGIPIEYVIMLNAFSFSLMTVLMIAFFATRRDFSIEMIVMLGIAIHFIFSSLLGITQYIADADQLQSLIFWSMGSLAKTNWTKVYINCAVVFLSLPIIFFHSWKISALRAFGDNAITFGIPVKRIRMLLLLLSALIAGCITSTIGIVGFIGLVAPHVTKILVGEDQRFALIITALTGSVMMTMASILSKVIFPGVILPIGMVTSLIGVPFFLWLVINKRRGI</sequence>
<feature type="transmembrane region" description="Helical" evidence="8">
    <location>
        <begin position="335"/>
        <end position="357"/>
    </location>
</feature>
<reference evidence="10" key="1">
    <citation type="journal article" date="2017" name="Biotechnol. Biofuels">
        <title>Evaluation of environmental bacterial communities as a factor affecting the growth of duckweed Lemna minor.</title>
        <authorList>
            <person name="Ishizawa H."/>
            <person name="Kuroda M."/>
            <person name="Morikawa M."/>
            <person name="Ike M."/>
        </authorList>
    </citation>
    <scope>NUCLEOTIDE SEQUENCE [LARGE SCALE GENOMIC DNA]</scope>
    <source>
        <strain evidence="10">H3</strain>
    </source>
</reference>
<dbReference type="CDD" id="cd06550">
    <property type="entry name" value="TM_ABC_iron-siderophores_like"/>
    <property type="match status" value="1"/>
</dbReference>
<dbReference type="KEGG" id="amah:DLM_1356"/>
<evidence type="ECO:0000256" key="3">
    <source>
        <dbReference type="ARBA" id="ARBA00022448"/>
    </source>
</evidence>
<dbReference type="GO" id="GO:0033214">
    <property type="term" value="P:siderophore-iron import into cell"/>
    <property type="evidence" value="ECO:0007669"/>
    <property type="project" value="TreeGrafter"/>
</dbReference>
<evidence type="ECO:0000256" key="5">
    <source>
        <dbReference type="ARBA" id="ARBA00022692"/>
    </source>
</evidence>
<dbReference type="GO" id="GO:0005886">
    <property type="term" value="C:plasma membrane"/>
    <property type="evidence" value="ECO:0007669"/>
    <property type="project" value="UniProtKB-SubCell"/>
</dbReference>
<comment type="similarity">
    <text evidence="2">Belongs to the binding-protein-dependent transport system permease family. FecCD subfamily.</text>
</comment>
<keyword evidence="10" id="KW-1185">Reference proteome</keyword>
<dbReference type="AlphaFoldDB" id="A0A3G9GAQ2"/>
<dbReference type="PANTHER" id="PTHR30472">
    <property type="entry name" value="FERRIC ENTEROBACTIN TRANSPORT SYSTEM PERMEASE PROTEIN"/>
    <property type="match status" value="1"/>
</dbReference>
<evidence type="ECO:0000313" key="9">
    <source>
        <dbReference type="EMBL" id="BBF84980.1"/>
    </source>
</evidence>
<keyword evidence="5 8" id="KW-0812">Transmembrane</keyword>
<evidence type="ECO:0000256" key="2">
    <source>
        <dbReference type="ARBA" id="ARBA00007935"/>
    </source>
</evidence>
<accession>A0A3G9GAQ2</accession>
<dbReference type="Pfam" id="PF01032">
    <property type="entry name" value="FecCD"/>
    <property type="match status" value="1"/>
</dbReference>
<dbReference type="InterPro" id="IPR037294">
    <property type="entry name" value="ABC_BtuC-like"/>
</dbReference>
<feature type="transmembrane region" description="Helical" evidence="8">
    <location>
        <begin position="180"/>
        <end position="201"/>
    </location>
</feature>
<feature type="transmembrane region" description="Helical" evidence="8">
    <location>
        <begin position="82"/>
        <end position="104"/>
    </location>
</feature>
<dbReference type="FunFam" id="1.10.3470.10:FF:000001">
    <property type="entry name" value="Vitamin B12 ABC transporter permease BtuC"/>
    <property type="match status" value="1"/>
</dbReference>
<dbReference type="PANTHER" id="PTHR30472:SF25">
    <property type="entry name" value="ABC TRANSPORTER PERMEASE PROTEIN MJ0876-RELATED"/>
    <property type="match status" value="1"/>
</dbReference>
<evidence type="ECO:0000256" key="6">
    <source>
        <dbReference type="ARBA" id="ARBA00022989"/>
    </source>
</evidence>
<reference evidence="10" key="3">
    <citation type="journal article" date="2017" name="Plant Physiol. Biochem.">
        <title>Differential oxidative and antioxidative response of duckweed Lemna minor toward plant growth promoting/inhibiting bacteria.</title>
        <authorList>
            <person name="Ishizawa H."/>
            <person name="Kuroda M."/>
            <person name="Morikawa M."/>
            <person name="Ike M."/>
        </authorList>
    </citation>
    <scope>NUCLEOTIDE SEQUENCE [LARGE SCALE GENOMIC DNA]</scope>
    <source>
        <strain evidence="10">H3</strain>
    </source>
</reference>
<evidence type="ECO:0000313" key="10">
    <source>
        <dbReference type="Proteomes" id="UP000198290"/>
    </source>
</evidence>
<dbReference type="SUPFAM" id="SSF81345">
    <property type="entry name" value="ABC transporter involved in vitamin B12 uptake, BtuC"/>
    <property type="match status" value="1"/>
</dbReference>
<dbReference type="InterPro" id="IPR000522">
    <property type="entry name" value="ABC_transptr_permease_BtuC"/>
</dbReference>
<dbReference type="RefSeq" id="WP_089084769.1">
    <property type="nucleotide sequence ID" value="NZ_AP018823.1"/>
</dbReference>
<dbReference type="OrthoDB" id="9782305at2"/>
<feature type="transmembrane region" description="Helical" evidence="8">
    <location>
        <begin position="116"/>
        <end position="142"/>
    </location>
</feature>
<name>A0A3G9GAQ2_9NEIS</name>
<dbReference type="GO" id="GO:0022857">
    <property type="term" value="F:transmembrane transporter activity"/>
    <property type="evidence" value="ECO:0007669"/>
    <property type="project" value="InterPro"/>
</dbReference>
<proteinExistence type="inferred from homology"/>
<dbReference type="EMBL" id="AP018823">
    <property type="protein sequence ID" value="BBF84980.1"/>
    <property type="molecule type" value="Genomic_DNA"/>
</dbReference>
<organism evidence="9 10">
    <name type="scientific">Aquitalea magnusonii</name>
    <dbReference type="NCBI Taxonomy" id="332411"/>
    <lineage>
        <taxon>Bacteria</taxon>
        <taxon>Pseudomonadati</taxon>
        <taxon>Pseudomonadota</taxon>
        <taxon>Betaproteobacteria</taxon>
        <taxon>Neisseriales</taxon>
        <taxon>Chromobacteriaceae</taxon>
        <taxon>Aquitalea</taxon>
    </lineage>
</organism>
<evidence type="ECO:0000256" key="8">
    <source>
        <dbReference type="SAM" id="Phobius"/>
    </source>
</evidence>
<feature type="transmembrane region" description="Helical" evidence="8">
    <location>
        <begin position="307"/>
        <end position="328"/>
    </location>
</feature>
<gene>
    <name evidence="9" type="ORF">DLM_1356</name>
</gene>
<feature type="transmembrane region" description="Helical" evidence="8">
    <location>
        <begin position="31"/>
        <end position="51"/>
    </location>
</feature>
<feature type="transmembrane region" description="Helical" evidence="8">
    <location>
        <begin position="269"/>
        <end position="295"/>
    </location>
</feature>
<keyword evidence="7 8" id="KW-0472">Membrane</keyword>
<dbReference type="Gene3D" id="1.10.3470.10">
    <property type="entry name" value="ABC transporter involved in vitamin B12 uptake, BtuC"/>
    <property type="match status" value="1"/>
</dbReference>
<protein>
    <submittedName>
        <fullName evidence="9">Iron(III) dicitrate transport system permease protein FecD</fullName>
    </submittedName>
</protein>
<keyword evidence="3" id="KW-0813">Transport</keyword>